<keyword evidence="1" id="KW-1133">Transmembrane helix</keyword>
<evidence type="ECO:0000313" key="3">
    <source>
        <dbReference type="Proteomes" id="UP000318080"/>
    </source>
</evidence>
<protein>
    <submittedName>
        <fullName evidence="2">Uncharacterized protein</fullName>
    </submittedName>
</protein>
<name>A0A540R4P2_9CORY</name>
<proteinExistence type="predicted"/>
<reference evidence="2 3" key="1">
    <citation type="submission" date="2019-06" db="EMBL/GenBank/DDBJ databases">
        <title>Draft genome of C. phoceense Strain 272.</title>
        <authorList>
            <person name="Pacheco L.G.C."/>
            <person name="Barberis C.M."/>
            <person name="Almuzara M.N."/>
            <person name="Traglia G.M."/>
            <person name="Santos C.S."/>
            <person name="Rocha D.J.P.G."/>
            <person name="Aguiar E.R.G.R."/>
            <person name="Vay C.A."/>
        </authorList>
    </citation>
    <scope>NUCLEOTIDE SEQUENCE [LARGE SCALE GENOMIC DNA]</scope>
    <source>
        <strain evidence="2 3">272</strain>
    </source>
</reference>
<accession>A0A540R4P2</accession>
<feature type="transmembrane region" description="Helical" evidence="1">
    <location>
        <begin position="209"/>
        <end position="229"/>
    </location>
</feature>
<dbReference type="STRING" id="1686286.GCA_900092335_01571"/>
<feature type="transmembrane region" description="Helical" evidence="1">
    <location>
        <begin position="178"/>
        <end position="203"/>
    </location>
</feature>
<evidence type="ECO:0000313" key="2">
    <source>
        <dbReference type="EMBL" id="TQE42709.1"/>
    </source>
</evidence>
<dbReference type="AlphaFoldDB" id="A0A540R4P2"/>
<organism evidence="2 3">
    <name type="scientific">Corynebacterium phoceense</name>
    <dbReference type="NCBI Taxonomy" id="1686286"/>
    <lineage>
        <taxon>Bacteria</taxon>
        <taxon>Bacillati</taxon>
        <taxon>Actinomycetota</taxon>
        <taxon>Actinomycetes</taxon>
        <taxon>Mycobacteriales</taxon>
        <taxon>Corynebacteriaceae</taxon>
        <taxon>Corynebacterium</taxon>
    </lineage>
</organism>
<keyword evidence="3" id="KW-1185">Reference proteome</keyword>
<keyword evidence="1" id="KW-0472">Membrane</keyword>
<dbReference type="EMBL" id="VHIR01000019">
    <property type="protein sequence ID" value="TQE42709.1"/>
    <property type="molecule type" value="Genomic_DNA"/>
</dbReference>
<feature type="transmembrane region" description="Helical" evidence="1">
    <location>
        <begin position="140"/>
        <end position="166"/>
    </location>
</feature>
<gene>
    <name evidence="2" type="ORF">EJK80_10990</name>
</gene>
<keyword evidence="1" id="KW-0812">Transmembrane</keyword>
<feature type="transmembrane region" description="Helical" evidence="1">
    <location>
        <begin position="41"/>
        <end position="60"/>
    </location>
</feature>
<feature type="transmembrane region" description="Helical" evidence="1">
    <location>
        <begin position="12"/>
        <end position="29"/>
    </location>
</feature>
<sequence>MPTLFAAQRPLPLVFGILIIVLAIGDYFIPRDYHAVTINPAGWIIWSALLWGVFATLTATQFRTLRSLDMPQKIWQRATHGVIICGSVVFGIIAAAAHYVAQGIGVPVDSSFEVYFDSTPEVYLPDGHVDYAAAQPDWRLIALTVLGFIVTYLLAGYMGAGTGLLFASLRVRGLPAQILALFALLVLVYWLALLASKVIYAAVGYVSAPFPGLFVFGGIAVTVGALLVWRLPRHVHP</sequence>
<dbReference type="RefSeq" id="WP_141629187.1">
    <property type="nucleotide sequence ID" value="NZ_VHIR01000019.1"/>
</dbReference>
<dbReference type="Proteomes" id="UP000318080">
    <property type="component" value="Unassembled WGS sequence"/>
</dbReference>
<evidence type="ECO:0000256" key="1">
    <source>
        <dbReference type="SAM" id="Phobius"/>
    </source>
</evidence>
<feature type="transmembrane region" description="Helical" evidence="1">
    <location>
        <begin position="81"/>
        <end position="101"/>
    </location>
</feature>
<comment type="caution">
    <text evidence="2">The sequence shown here is derived from an EMBL/GenBank/DDBJ whole genome shotgun (WGS) entry which is preliminary data.</text>
</comment>